<reference evidence="3" key="1">
    <citation type="submission" date="2016-03" db="EMBL/GenBank/DDBJ databases">
        <authorList>
            <person name="Devillers H."/>
        </authorList>
    </citation>
    <scope>NUCLEOTIDE SEQUENCE [LARGE SCALE GENOMIC DNA]</scope>
</reference>
<dbReference type="SMART" id="SM00256">
    <property type="entry name" value="FBOX"/>
    <property type="match status" value="1"/>
</dbReference>
<evidence type="ECO:0000259" key="1">
    <source>
        <dbReference type="PROSITE" id="PS50181"/>
    </source>
</evidence>
<dbReference type="PROSITE" id="PS50181">
    <property type="entry name" value="FBOX"/>
    <property type="match status" value="1"/>
</dbReference>
<dbReference type="SUPFAM" id="SSF81383">
    <property type="entry name" value="F-box domain"/>
    <property type="match status" value="1"/>
</dbReference>
<sequence length="612" mass="71748">MSADQKFQQSVQYINFGKKSMQCLAYELPKELWLNIFELLEYPDLLNLRTCSRHFNDIVKIQWTWETRCRRRWLELEENDPLVSQMSEKSRTCSKEDWFYYFRYRNRIDQHTLNTLDVIANVDDLKLYQEKMGHLIKHGSLIIPLLKSIECKGYTNDQSFEITYLARQLLLAMRHRSLFNMIEQTVGGQSTEWVHYAEESVFLPFEAMDAAFNRLLPHRAKIIQEVHSQVKHDFSNLSDFLQLPSTLRLDKTMKYLMQALRRARMPHVEQRNRTFLDDFMILRVYAGEAKGHPLVLLAIIQAISSLYCIETILCEEFLVVRDERVRSGETYVAISQIGNPRIFTRKNLVDSMCRIYPSRQAVLTTVLPRMLQPVRAKDLLFKLFDEWSPQCRKSYWDVVPNKTTSELQNLMPHSKTPIRVAAYEYFQIYWCLKCSKSRVTFRDLGNHHFLRYVDSHYPHDKLFLNDDSRNMESTAGTDSSKQARSPLLPYSAYTTCQQNSTVMGKLMIDNQNGTLYIVLSEKSTGHGPEYLSLLDFQGDVHILLREDVRLADDSELTPSTISGLLELLSLSDLGLFFTRFDTESNEFIPCKMYMSFLREFETTLADTNLDYE</sequence>
<dbReference type="Proteomes" id="UP000190274">
    <property type="component" value="Chromosome G"/>
</dbReference>
<organism evidence="2 3">
    <name type="scientific">Lachancea dasiensis</name>
    <dbReference type="NCBI Taxonomy" id="1072105"/>
    <lineage>
        <taxon>Eukaryota</taxon>
        <taxon>Fungi</taxon>
        <taxon>Dikarya</taxon>
        <taxon>Ascomycota</taxon>
        <taxon>Saccharomycotina</taxon>
        <taxon>Saccharomycetes</taxon>
        <taxon>Saccharomycetales</taxon>
        <taxon>Saccharomycetaceae</taxon>
        <taxon>Lachancea</taxon>
    </lineage>
</organism>
<protein>
    <submittedName>
        <fullName evidence="2">LADA_0G05578g1_1</fullName>
    </submittedName>
</protein>
<evidence type="ECO:0000313" key="3">
    <source>
        <dbReference type="Proteomes" id="UP000190274"/>
    </source>
</evidence>
<accession>A0A1G4JT02</accession>
<evidence type="ECO:0000313" key="2">
    <source>
        <dbReference type="EMBL" id="SCU93922.1"/>
    </source>
</evidence>
<dbReference type="InterPro" id="IPR001810">
    <property type="entry name" value="F-box_dom"/>
</dbReference>
<dbReference type="InterPro" id="IPR036047">
    <property type="entry name" value="F-box-like_dom_sf"/>
</dbReference>
<dbReference type="Pfam" id="PF00646">
    <property type="entry name" value="F-box"/>
    <property type="match status" value="1"/>
</dbReference>
<keyword evidence="3" id="KW-1185">Reference proteome</keyword>
<name>A0A1G4JT02_9SACH</name>
<dbReference type="AlphaFoldDB" id="A0A1G4JT02"/>
<dbReference type="Gene3D" id="1.20.1280.50">
    <property type="match status" value="1"/>
</dbReference>
<dbReference type="EMBL" id="LT598457">
    <property type="protein sequence ID" value="SCU93922.1"/>
    <property type="molecule type" value="Genomic_DNA"/>
</dbReference>
<feature type="domain" description="F-box" evidence="1">
    <location>
        <begin position="22"/>
        <end position="68"/>
    </location>
</feature>
<dbReference type="OrthoDB" id="550575at2759"/>
<dbReference type="STRING" id="1266660.A0A1G4JT02"/>
<proteinExistence type="predicted"/>
<gene>
    <name evidence="2" type="ORF">LADA_0G05578G</name>
</gene>